<dbReference type="AlphaFoldDB" id="A0A892I857"/>
<dbReference type="Pfam" id="PF11672">
    <property type="entry name" value="DUF3268"/>
    <property type="match status" value="1"/>
</dbReference>
<accession>A0A892I857</accession>
<organism evidence="1 2">
    <name type="scientific">Burkholderia dolosa</name>
    <dbReference type="NCBI Taxonomy" id="152500"/>
    <lineage>
        <taxon>Bacteria</taxon>
        <taxon>Pseudomonadati</taxon>
        <taxon>Pseudomonadota</taxon>
        <taxon>Betaproteobacteria</taxon>
        <taxon>Burkholderiales</taxon>
        <taxon>Burkholderiaceae</taxon>
        <taxon>Burkholderia</taxon>
        <taxon>Burkholderia cepacia complex</taxon>
    </lineage>
</organism>
<dbReference type="InterPro" id="IPR021686">
    <property type="entry name" value="DUF3268"/>
</dbReference>
<evidence type="ECO:0000313" key="1">
    <source>
        <dbReference type="EMBL" id="QRO76979.1"/>
    </source>
</evidence>
<name>A0A892I857_9BURK</name>
<gene>
    <name evidence="1" type="ORF">I6K02_13945</name>
</gene>
<keyword evidence="2" id="KW-1185">Reference proteome</keyword>
<reference evidence="1 2" key="1">
    <citation type="submission" date="2021-02" db="EMBL/GenBank/DDBJ databases">
        <title>FDA dAtabase for Regulatory Grade micrObial Sequences (FDA-ARGOS): Supporting development and validation of Infectious Disease Dx tests.</title>
        <authorList>
            <person name="Minogue T."/>
            <person name="Wolcott M."/>
            <person name="Wasieloski L."/>
            <person name="Aguilar W."/>
            <person name="Moore D."/>
            <person name="Jaissle J."/>
            <person name="Tallon L."/>
            <person name="Sadzewicz L."/>
            <person name="Zhao X."/>
            <person name="Boylan J."/>
            <person name="Ott S."/>
            <person name="Bowen H."/>
            <person name="Vavikolanu K."/>
            <person name="Mehta A."/>
            <person name="Aluvathingal J."/>
            <person name="Nadendla S."/>
            <person name="Yan Y."/>
            <person name="Sichtig H."/>
        </authorList>
    </citation>
    <scope>NUCLEOTIDE SEQUENCE [LARGE SCALE GENOMIC DNA]</scope>
    <source>
        <strain evidence="1 2">FDAARGOS_1272</strain>
    </source>
</reference>
<protein>
    <submittedName>
        <fullName evidence="1">Uncharacterized protein</fullName>
    </submittedName>
</protein>
<dbReference type="EMBL" id="CP069482">
    <property type="protein sequence ID" value="QRO76979.1"/>
    <property type="molecule type" value="Genomic_DNA"/>
</dbReference>
<evidence type="ECO:0000313" key="2">
    <source>
        <dbReference type="Proteomes" id="UP000625568"/>
    </source>
</evidence>
<dbReference type="RefSeq" id="WP_045552466.1">
    <property type="nucleotide sequence ID" value="NZ_CABVPR010000006.1"/>
</dbReference>
<proteinExistence type="predicted"/>
<dbReference type="Proteomes" id="UP000625568">
    <property type="component" value="Chromosome 1"/>
</dbReference>
<sequence>MSRPAPNKKTPWNPSRRATARVKNLLPAPTICPYDGAPVEIVNNSAIYGREYGEWPWAFLCRSCRAYVGLHPFTAIPLGTLANGPTRDARKRAKAAFNPIWQSGGMTRTDAYIWLARQLGIENHEECHIGWFDVATCDRVVAIIQQEYPE</sequence>